<name>A0ABW6W598_9ACTN</name>
<comment type="caution">
    <text evidence="2">The sequence shown here is derived from an EMBL/GenBank/DDBJ whole genome shotgun (WGS) entry which is preliminary data.</text>
</comment>
<protein>
    <submittedName>
        <fullName evidence="2">Uncharacterized protein</fullName>
    </submittedName>
</protein>
<dbReference type="EMBL" id="JBIAZU010000001">
    <property type="protein sequence ID" value="MFF5288477.1"/>
    <property type="molecule type" value="Genomic_DNA"/>
</dbReference>
<evidence type="ECO:0000256" key="1">
    <source>
        <dbReference type="SAM" id="Phobius"/>
    </source>
</evidence>
<dbReference type="Proteomes" id="UP001602245">
    <property type="component" value="Unassembled WGS sequence"/>
</dbReference>
<reference evidence="2 3" key="1">
    <citation type="submission" date="2024-10" db="EMBL/GenBank/DDBJ databases">
        <title>The Natural Products Discovery Center: Release of the First 8490 Sequenced Strains for Exploring Actinobacteria Biosynthetic Diversity.</title>
        <authorList>
            <person name="Kalkreuter E."/>
            <person name="Kautsar S.A."/>
            <person name="Yang D."/>
            <person name="Bader C.D."/>
            <person name="Teijaro C.N."/>
            <person name="Fluegel L."/>
            <person name="Davis C.M."/>
            <person name="Simpson J.R."/>
            <person name="Lauterbach L."/>
            <person name="Steele A.D."/>
            <person name="Gui C."/>
            <person name="Meng S."/>
            <person name="Li G."/>
            <person name="Viehrig K."/>
            <person name="Ye F."/>
            <person name="Su P."/>
            <person name="Kiefer A.F."/>
            <person name="Nichols A."/>
            <person name="Cepeda A.J."/>
            <person name="Yan W."/>
            <person name="Fan B."/>
            <person name="Jiang Y."/>
            <person name="Adhikari A."/>
            <person name="Zheng C.-J."/>
            <person name="Schuster L."/>
            <person name="Cowan T.M."/>
            <person name="Smanski M.J."/>
            <person name="Chevrette M.G."/>
            <person name="De Carvalho L.P.S."/>
            <person name="Shen B."/>
        </authorList>
    </citation>
    <scope>NUCLEOTIDE SEQUENCE [LARGE SCALE GENOMIC DNA]</scope>
    <source>
        <strain evidence="2 3">NPDC000087</strain>
    </source>
</reference>
<feature type="transmembrane region" description="Helical" evidence="1">
    <location>
        <begin position="45"/>
        <end position="65"/>
    </location>
</feature>
<accession>A0ABW6W598</accession>
<organism evidence="2 3">
    <name type="scientific">Paractinoplanes globisporus</name>
    <dbReference type="NCBI Taxonomy" id="113565"/>
    <lineage>
        <taxon>Bacteria</taxon>
        <taxon>Bacillati</taxon>
        <taxon>Actinomycetota</taxon>
        <taxon>Actinomycetes</taxon>
        <taxon>Micromonosporales</taxon>
        <taxon>Micromonosporaceae</taxon>
        <taxon>Paractinoplanes</taxon>
    </lineage>
</organism>
<keyword evidence="1" id="KW-1133">Transmembrane helix</keyword>
<evidence type="ECO:0000313" key="3">
    <source>
        <dbReference type="Proteomes" id="UP001602245"/>
    </source>
</evidence>
<proteinExistence type="predicted"/>
<sequence length="340" mass="37046">MIDDQLRDADPYRRETIGRLDGADQTLLEEIMSVDRAPASWRRRLIAPVAAAAALIGVLAVSAVVRHQSADRPEAKPAPTATGDWSAMVLKAAEQNPRLLIQEPGWKITTVYGFTEQTGTTGFSKDGRDLEMTWYPASDYQSRYADRLEVSPPKPGEVDGWPGNVFTYSDEDFALLLRPRDGVYAELRTGGHWTRNDFDKVLTHVARVDVATWLAAMPPEIVTPGRADAAATKALDGVPLPPKFDKAALNAVGTNDPYQFGAAVAARVGCGWIEEWIRADKAGDKAARQKAADALLGSHQWKVLQQMNAAGDYPEVFWEMADKTAAGDPPAGYRQALGCP</sequence>
<dbReference type="RefSeq" id="WP_020511190.1">
    <property type="nucleotide sequence ID" value="NZ_JBIAZU010000001.1"/>
</dbReference>
<gene>
    <name evidence="2" type="ORF">ACFY35_03505</name>
</gene>
<keyword evidence="1" id="KW-0472">Membrane</keyword>
<evidence type="ECO:0000313" key="2">
    <source>
        <dbReference type="EMBL" id="MFF5288477.1"/>
    </source>
</evidence>
<keyword evidence="3" id="KW-1185">Reference proteome</keyword>
<keyword evidence="1" id="KW-0812">Transmembrane</keyword>